<comment type="caution">
    <text evidence="1">The sequence shown here is derived from an EMBL/GenBank/DDBJ whole genome shotgun (WGS) entry which is preliminary data.</text>
</comment>
<dbReference type="EMBL" id="VEPZ02001028">
    <property type="protein sequence ID" value="KAE8700628.1"/>
    <property type="molecule type" value="Genomic_DNA"/>
</dbReference>
<accession>A0A6A3A924</accession>
<organism evidence="1 2">
    <name type="scientific">Hibiscus syriacus</name>
    <name type="common">Rose of Sharon</name>
    <dbReference type="NCBI Taxonomy" id="106335"/>
    <lineage>
        <taxon>Eukaryota</taxon>
        <taxon>Viridiplantae</taxon>
        <taxon>Streptophyta</taxon>
        <taxon>Embryophyta</taxon>
        <taxon>Tracheophyta</taxon>
        <taxon>Spermatophyta</taxon>
        <taxon>Magnoliopsida</taxon>
        <taxon>eudicotyledons</taxon>
        <taxon>Gunneridae</taxon>
        <taxon>Pentapetalae</taxon>
        <taxon>rosids</taxon>
        <taxon>malvids</taxon>
        <taxon>Malvales</taxon>
        <taxon>Malvaceae</taxon>
        <taxon>Malvoideae</taxon>
        <taxon>Hibiscus</taxon>
    </lineage>
</organism>
<proteinExistence type="predicted"/>
<evidence type="ECO:0000313" key="1">
    <source>
        <dbReference type="EMBL" id="KAE8700628.1"/>
    </source>
</evidence>
<sequence length="177" mass="20061">MRSNNQNQGIVRSNEEDDENISCCNDDVFYSFLHSLINEDAFTNQNPMLQLTNGVAQVDHALVSITASKCFELSSPFFPHEMPPPAVVLHDLLYTGSHVTAPRTRRWHLQQHSQKQGLNHPLCCKELNFRRIWVITLLALSYVVNDMPSKLSVIELGGLWQIALLDLSYAANDVPWS</sequence>
<reference evidence="1" key="1">
    <citation type="submission" date="2019-09" db="EMBL/GenBank/DDBJ databases">
        <title>Draft genome information of white flower Hibiscus syriacus.</title>
        <authorList>
            <person name="Kim Y.-M."/>
        </authorList>
    </citation>
    <scope>NUCLEOTIDE SEQUENCE [LARGE SCALE GENOMIC DNA]</scope>
    <source>
        <strain evidence="1">YM2019G1</strain>
    </source>
</reference>
<name>A0A6A3A924_HIBSY</name>
<dbReference type="AlphaFoldDB" id="A0A6A3A924"/>
<keyword evidence="2" id="KW-1185">Reference proteome</keyword>
<protein>
    <submittedName>
        <fullName evidence="1">Uncharacterized protein</fullName>
    </submittedName>
</protein>
<dbReference type="Proteomes" id="UP000436088">
    <property type="component" value="Unassembled WGS sequence"/>
</dbReference>
<evidence type="ECO:0000313" key="2">
    <source>
        <dbReference type="Proteomes" id="UP000436088"/>
    </source>
</evidence>
<gene>
    <name evidence="1" type="ORF">F3Y22_tig00110556pilonHSYRG00449</name>
</gene>